<keyword evidence="1 2" id="KW-0732">Signal</keyword>
<evidence type="ECO:0000256" key="1">
    <source>
        <dbReference type="ARBA" id="ARBA00022729"/>
    </source>
</evidence>
<evidence type="ECO:0000256" key="2">
    <source>
        <dbReference type="SAM" id="SignalP"/>
    </source>
</evidence>
<dbReference type="InterPro" id="IPR043504">
    <property type="entry name" value="Peptidase_S1_PA_chymotrypsin"/>
</dbReference>
<sequence>MSHLCRPAWVTGMSAAFIASALLSSPAHATVGTPTTDAKLDFTAQLTIGADYRSCSGALVDAQWVLTAASCFAEDPNQATALTAGKPKKLTRATIGRADSSIANGYVREVVELVPRPGRDMVLARLDKAIPDIAPVSLARTAPVAGDSLTSAGFGRTKDEWVPLRRHQGAFTVTSVTATEANVTGKDGAAVCAGDAGAPLLKEINGTVELVGVNNRSMQGGCFGSQATSTNALYSTTSSSDANWVLQTANRDLGTGNLSDLVASADFNSDGRTDVAAVLDDGSLHAFYTKPDGTLEYGRELWNDSTWGPMKQIIGGDFNSDGNGDIAAIRSDGSLNLYTGTATGILNKSKPMWHDTSWKTIEQVTRFKFNGRDGLVAQWGDGNLYGYYTGADGVLTEEKIKMWPDATWSKTRLTGTADINADGRDDLTAVRDDGSLNWYAGNAQGGLDIAKKLWPDNTWTPMKRILGGDFNGDNKGDISAVGGQGTLILYTGTGTGTLNPGVAMRPAS</sequence>
<evidence type="ECO:0000313" key="5">
    <source>
        <dbReference type="Proteomes" id="UP001235744"/>
    </source>
</evidence>
<dbReference type="SUPFAM" id="SSF69318">
    <property type="entry name" value="Integrin alpha N-terminal domain"/>
    <property type="match status" value="1"/>
</dbReference>
<dbReference type="InterPro" id="IPR013517">
    <property type="entry name" value="FG-GAP"/>
</dbReference>
<evidence type="ECO:0000259" key="3">
    <source>
        <dbReference type="PROSITE" id="PS50240"/>
    </source>
</evidence>
<dbReference type="InterPro" id="IPR051333">
    <property type="entry name" value="CLIP_Serine_Protease"/>
</dbReference>
<dbReference type="PROSITE" id="PS50240">
    <property type="entry name" value="TRYPSIN_DOM"/>
    <property type="match status" value="1"/>
</dbReference>
<keyword evidence="5" id="KW-1185">Reference proteome</keyword>
<dbReference type="InterPro" id="IPR001254">
    <property type="entry name" value="Trypsin_dom"/>
</dbReference>
<evidence type="ECO:0000313" key="4">
    <source>
        <dbReference type="EMBL" id="WLQ61460.1"/>
    </source>
</evidence>
<dbReference type="PANTHER" id="PTHR24260:SF136">
    <property type="entry name" value="GH08193P-RELATED"/>
    <property type="match status" value="1"/>
</dbReference>
<dbReference type="Pfam" id="PF13517">
    <property type="entry name" value="FG-GAP_3"/>
    <property type="match status" value="1"/>
</dbReference>
<reference evidence="4 5" key="1">
    <citation type="submission" date="2023-03" db="EMBL/GenBank/DDBJ databases">
        <title>Isolation and description of six Streptomyces strains from soil environments, able to metabolize different microbial glucans.</title>
        <authorList>
            <person name="Widen T."/>
            <person name="Larsbrink J."/>
        </authorList>
    </citation>
    <scope>NUCLEOTIDE SEQUENCE [LARGE SCALE GENOMIC DNA]</scope>
    <source>
        <strain evidence="4 5">Alt2</strain>
    </source>
</reference>
<dbReference type="Gene3D" id="2.40.10.10">
    <property type="entry name" value="Trypsin-like serine proteases"/>
    <property type="match status" value="1"/>
</dbReference>
<organism evidence="4 5">
    <name type="scientific">Streptomyces poriferorum</name>
    <dbReference type="NCBI Taxonomy" id="2798799"/>
    <lineage>
        <taxon>Bacteria</taxon>
        <taxon>Bacillati</taxon>
        <taxon>Actinomycetota</taxon>
        <taxon>Actinomycetes</taxon>
        <taxon>Kitasatosporales</taxon>
        <taxon>Streptomycetaceae</taxon>
        <taxon>Streptomyces</taxon>
    </lineage>
</organism>
<dbReference type="PRINTS" id="PR00722">
    <property type="entry name" value="CHYMOTRYPSIN"/>
</dbReference>
<dbReference type="Pfam" id="PF00089">
    <property type="entry name" value="Trypsin"/>
    <property type="match status" value="1"/>
</dbReference>
<accession>A0ABY9J0W5</accession>
<dbReference type="RefSeq" id="WP_306068508.1">
    <property type="nucleotide sequence ID" value="NZ_CP120988.1"/>
</dbReference>
<dbReference type="InterPro" id="IPR009003">
    <property type="entry name" value="Peptidase_S1_PA"/>
</dbReference>
<feature type="signal peptide" evidence="2">
    <location>
        <begin position="1"/>
        <end position="29"/>
    </location>
</feature>
<dbReference type="InterPro" id="IPR028994">
    <property type="entry name" value="Integrin_alpha_N"/>
</dbReference>
<protein>
    <submittedName>
        <fullName evidence="4">Trypsin-like serine protease</fullName>
        <ecNumber evidence="4">3.4.21.-</ecNumber>
    </submittedName>
</protein>
<dbReference type="InterPro" id="IPR001314">
    <property type="entry name" value="Peptidase_S1A"/>
</dbReference>
<dbReference type="Gene3D" id="2.40.128.340">
    <property type="match status" value="1"/>
</dbReference>
<dbReference type="SUPFAM" id="SSF50494">
    <property type="entry name" value="Trypsin-like serine proteases"/>
    <property type="match status" value="1"/>
</dbReference>
<feature type="domain" description="Peptidase S1" evidence="3">
    <location>
        <begin position="10"/>
        <end position="250"/>
    </location>
</feature>
<dbReference type="EC" id="3.4.21.-" evidence="4"/>
<gene>
    <name evidence="4" type="ORF">P8A19_41380</name>
</gene>
<dbReference type="EMBL" id="CP120988">
    <property type="protein sequence ID" value="WLQ61460.1"/>
    <property type="molecule type" value="Genomic_DNA"/>
</dbReference>
<name>A0ABY9J0W5_9ACTN</name>
<dbReference type="SMART" id="SM00020">
    <property type="entry name" value="Tryp_SPc"/>
    <property type="match status" value="1"/>
</dbReference>
<keyword evidence="4" id="KW-0378">Hydrolase</keyword>
<feature type="chain" id="PRO_5046644856" evidence="2">
    <location>
        <begin position="30"/>
        <end position="508"/>
    </location>
</feature>
<dbReference type="Proteomes" id="UP001235744">
    <property type="component" value="Chromosome"/>
</dbReference>
<proteinExistence type="predicted"/>
<dbReference type="GO" id="GO:0016787">
    <property type="term" value="F:hydrolase activity"/>
    <property type="evidence" value="ECO:0007669"/>
    <property type="project" value="UniProtKB-KW"/>
</dbReference>
<dbReference type="PANTHER" id="PTHR24260">
    <property type="match status" value="1"/>
</dbReference>